<dbReference type="Pfam" id="PF00147">
    <property type="entry name" value="Fibrinogen_C"/>
    <property type="match status" value="1"/>
</dbReference>
<dbReference type="InterPro" id="IPR050373">
    <property type="entry name" value="Fibrinogen_C-term_domain"/>
</dbReference>
<keyword evidence="1" id="KW-1015">Disulfide bond</keyword>
<dbReference type="InterPro" id="IPR002181">
    <property type="entry name" value="Fibrinogen_a/b/g_C_dom"/>
</dbReference>
<evidence type="ECO:0000256" key="2">
    <source>
        <dbReference type="SAM" id="SignalP"/>
    </source>
</evidence>
<name>A0AAE1D8E8_9GAST</name>
<comment type="caution">
    <text evidence="4">The sequence shown here is derived from an EMBL/GenBank/DDBJ whole genome shotgun (WGS) entry which is preliminary data.</text>
</comment>
<dbReference type="PROSITE" id="PS00514">
    <property type="entry name" value="FIBRINOGEN_C_1"/>
    <property type="match status" value="1"/>
</dbReference>
<dbReference type="InterPro" id="IPR014716">
    <property type="entry name" value="Fibrinogen_a/b/g_C_1"/>
</dbReference>
<feature type="chain" id="PRO_5042085921" description="Fibrinogen C-terminal domain-containing protein" evidence="2">
    <location>
        <begin position="18"/>
        <end position="588"/>
    </location>
</feature>
<evidence type="ECO:0000313" key="4">
    <source>
        <dbReference type="EMBL" id="KAK3761131.1"/>
    </source>
</evidence>
<sequence>MQLAVCVCILFILPCKGLDFSLNRNVQRSLGGRSLCGVLHCVADICSDGWHVSCSDQRAGGQFSNISNMTVFKRRTDGMLGGNNNPDREVASLSSDLPVLTRVADGVQVDGRLEAGQASLRLELVKLDDCFAHYVCQVTGFDVQGRALVSASHLTQQAGEDIKGLGDKAAWTPVMTTQILSLVHQLDTKLMQVLDSKERLEATNVGMEQGLISLRQDFIDQIHSLQNRLEDKIGLLERHIVNLENGNKIKSHVRPAPSHGDCSLAEVRNDLMLLKENIISDLNLGLFNLERNVSAAIKNGQFSLQNFTNDMEIGWLNVSDHLTSSLNAGFGAFHDRIEVRFQDLSTAINSSASETHGLLRNTDNDTADLEKAMKDMLTPKTCSKGMVPVLPSPSLPYVIIRPGKENNLSTALLCETFTDGGGWIVFQRRTTGTVDFYRDWAAYKHGFGSLDGDFWLGNEYVHSITKKSVYELRIDLRFEGKSSFAHYGTFYLAGEDDNYRIHLGPYDGTAGDSLHYHTGMMFSTYDRDNDASHVNCAEAHTGAWWFHDCHDSSLNGQWLAGNTKGPRWDGVSGAGPVSYSEMKMRRVA</sequence>
<dbReference type="PROSITE" id="PS51406">
    <property type="entry name" value="FIBRINOGEN_C_2"/>
    <property type="match status" value="1"/>
</dbReference>
<evidence type="ECO:0000259" key="3">
    <source>
        <dbReference type="PROSITE" id="PS51406"/>
    </source>
</evidence>
<organism evidence="4 5">
    <name type="scientific">Elysia crispata</name>
    <name type="common">lettuce slug</name>
    <dbReference type="NCBI Taxonomy" id="231223"/>
    <lineage>
        <taxon>Eukaryota</taxon>
        <taxon>Metazoa</taxon>
        <taxon>Spiralia</taxon>
        <taxon>Lophotrochozoa</taxon>
        <taxon>Mollusca</taxon>
        <taxon>Gastropoda</taxon>
        <taxon>Heterobranchia</taxon>
        <taxon>Euthyneura</taxon>
        <taxon>Panpulmonata</taxon>
        <taxon>Sacoglossa</taxon>
        <taxon>Placobranchoidea</taxon>
        <taxon>Plakobranchidae</taxon>
        <taxon>Elysia</taxon>
    </lineage>
</organism>
<evidence type="ECO:0000256" key="1">
    <source>
        <dbReference type="ARBA" id="ARBA00023157"/>
    </source>
</evidence>
<dbReference type="AlphaFoldDB" id="A0AAE1D8E8"/>
<dbReference type="PANTHER" id="PTHR19143:SF327">
    <property type="entry name" value="FI21813P1-RELATED"/>
    <property type="match status" value="1"/>
</dbReference>
<dbReference type="InterPro" id="IPR020837">
    <property type="entry name" value="Fibrinogen_CS"/>
</dbReference>
<dbReference type="SUPFAM" id="SSF56496">
    <property type="entry name" value="Fibrinogen C-terminal domain-like"/>
    <property type="match status" value="1"/>
</dbReference>
<gene>
    <name evidence="4" type="ORF">RRG08_022535</name>
</gene>
<dbReference type="Gene3D" id="3.90.215.10">
    <property type="entry name" value="Gamma Fibrinogen, chain A, domain 1"/>
    <property type="match status" value="1"/>
</dbReference>
<dbReference type="SMART" id="SM00186">
    <property type="entry name" value="FBG"/>
    <property type="match status" value="1"/>
</dbReference>
<dbReference type="EMBL" id="JAWDGP010004927">
    <property type="protein sequence ID" value="KAK3761131.1"/>
    <property type="molecule type" value="Genomic_DNA"/>
</dbReference>
<feature type="domain" description="Fibrinogen C-terminal" evidence="3">
    <location>
        <begin position="373"/>
        <end position="588"/>
    </location>
</feature>
<feature type="signal peptide" evidence="2">
    <location>
        <begin position="1"/>
        <end position="17"/>
    </location>
</feature>
<proteinExistence type="predicted"/>
<dbReference type="InterPro" id="IPR036056">
    <property type="entry name" value="Fibrinogen-like_C"/>
</dbReference>
<evidence type="ECO:0000313" key="5">
    <source>
        <dbReference type="Proteomes" id="UP001283361"/>
    </source>
</evidence>
<keyword evidence="2" id="KW-0732">Signal</keyword>
<dbReference type="GO" id="GO:0005615">
    <property type="term" value="C:extracellular space"/>
    <property type="evidence" value="ECO:0007669"/>
    <property type="project" value="TreeGrafter"/>
</dbReference>
<keyword evidence="5" id="KW-1185">Reference proteome</keyword>
<reference evidence="4" key="1">
    <citation type="journal article" date="2023" name="G3 (Bethesda)">
        <title>A reference genome for the long-term kleptoplast-retaining sea slug Elysia crispata morphotype clarki.</title>
        <authorList>
            <person name="Eastman K.E."/>
            <person name="Pendleton A.L."/>
            <person name="Shaikh M.A."/>
            <person name="Suttiyut T."/>
            <person name="Ogas R."/>
            <person name="Tomko P."/>
            <person name="Gavelis G."/>
            <person name="Widhalm J.R."/>
            <person name="Wisecaver J.H."/>
        </authorList>
    </citation>
    <scope>NUCLEOTIDE SEQUENCE</scope>
    <source>
        <strain evidence="4">ECLA1</strain>
    </source>
</reference>
<dbReference type="PANTHER" id="PTHR19143">
    <property type="entry name" value="FIBRINOGEN/TENASCIN/ANGIOPOEITIN"/>
    <property type="match status" value="1"/>
</dbReference>
<dbReference type="CDD" id="cd00087">
    <property type="entry name" value="FReD"/>
    <property type="match status" value="1"/>
</dbReference>
<dbReference type="Proteomes" id="UP001283361">
    <property type="component" value="Unassembled WGS sequence"/>
</dbReference>
<protein>
    <recommendedName>
        <fullName evidence="3">Fibrinogen C-terminal domain-containing protein</fullName>
    </recommendedName>
</protein>
<accession>A0AAE1D8E8</accession>